<dbReference type="OrthoDB" id="7464126at2759"/>
<evidence type="ECO:0000313" key="2">
    <source>
        <dbReference type="Proteomes" id="UP000267821"/>
    </source>
</evidence>
<gene>
    <name evidence="1" type="ORF">L211DRAFT_901701</name>
</gene>
<dbReference type="InParanoid" id="A0A3N4LB01"/>
<organism evidence="1 2">
    <name type="scientific">Terfezia boudieri ATCC MYA-4762</name>
    <dbReference type="NCBI Taxonomy" id="1051890"/>
    <lineage>
        <taxon>Eukaryota</taxon>
        <taxon>Fungi</taxon>
        <taxon>Dikarya</taxon>
        <taxon>Ascomycota</taxon>
        <taxon>Pezizomycotina</taxon>
        <taxon>Pezizomycetes</taxon>
        <taxon>Pezizales</taxon>
        <taxon>Pezizaceae</taxon>
        <taxon>Terfezia</taxon>
    </lineage>
</organism>
<dbReference type="AlphaFoldDB" id="A0A3N4LB01"/>
<protein>
    <submittedName>
        <fullName evidence="1">Uncharacterized protein</fullName>
    </submittedName>
</protein>
<accession>A0A3N4LB01</accession>
<sequence>MNDIKFQALWNKAANDPNLSSQQRQKLAEIGIPGSSEITSALKKLMERILKENEEKMWKIEFRGDEIVLGHVGKKILHWLDRFKEIGDLIIQFDPVHAALPWAGFRFL</sequence>
<reference evidence="1 2" key="1">
    <citation type="journal article" date="2018" name="Nat. Ecol. Evol.">
        <title>Pezizomycetes genomes reveal the molecular basis of ectomycorrhizal truffle lifestyle.</title>
        <authorList>
            <person name="Murat C."/>
            <person name="Payen T."/>
            <person name="Noel B."/>
            <person name="Kuo A."/>
            <person name="Morin E."/>
            <person name="Chen J."/>
            <person name="Kohler A."/>
            <person name="Krizsan K."/>
            <person name="Balestrini R."/>
            <person name="Da Silva C."/>
            <person name="Montanini B."/>
            <person name="Hainaut M."/>
            <person name="Levati E."/>
            <person name="Barry K.W."/>
            <person name="Belfiori B."/>
            <person name="Cichocki N."/>
            <person name="Clum A."/>
            <person name="Dockter R.B."/>
            <person name="Fauchery L."/>
            <person name="Guy J."/>
            <person name="Iotti M."/>
            <person name="Le Tacon F."/>
            <person name="Lindquist E.A."/>
            <person name="Lipzen A."/>
            <person name="Malagnac F."/>
            <person name="Mello A."/>
            <person name="Molinier V."/>
            <person name="Miyauchi S."/>
            <person name="Poulain J."/>
            <person name="Riccioni C."/>
            <person name="Rubini A."/>
            <person name="Sitrit Y."/>
            <person name="Splivallo R."/>
            <person name="Traeger S."/>
            <person name="Wang M."/>
            <person name="Zifcakova L."/>
            <person name="Wipf D."/>
            <person name="Zambonelli A."/>
            <person name="Paolocci F."/>
            <person name="Nowrousian M."/>
            <person name="Ottonello S."/>
            <person name="Baldrian P."/>
            <person name="Spatafora J.W."/>
            <person name="Henrissat B."/>
            <person name="Nagy L.G."/>
            <person name="Aury J.M."/>
            <person name="Wincker P."/>
            <person name="Grigoriev I.V."/>
            <person name="Bonfante P."/>
            <person name="Martin F.M."/>
        </authorList>
    </citation>
    <scope>NUCLEOTIDE SEQUENCE [LARGE SCALE GENOMIC DNA]</scope>
    <source>
        <strain evidence="1 2">ATCC MYA-4762</strain>
    </source>
</reference>
<dbReference type="EMBL" id="ML121616">
    <property type="protein sequence ID" value="RPB18642.1"/>
    <property type="molecule type" value="Genomic_DNA"/>
</dbReference>
<name>A0A3N4LB01_9PEZI</name>
<evidence type="ECO:0000313" key="1">
    <source>
        <dbReference type="EMBL" id="RPB18642.1"/>
    </source>
</evidence>
<dbReference type="STRING" id="1051890.A0A3N4LB01"/>
<proteinExistence type="predicted"/>
<dbReference type="Proteomes" id="UP000267821">
    <property type="component" value="Unassembled WGS sequence"/>
</dbReference>
<feature type="non-terminal residue" evidence="1">
    <location>
        <position position="108"/>
    </location>
</feature>
<keyword evidence="2" id="KW-1185">Reference proteome</keyword>